<dbReference type="PANTHER" id="PTHR45973:SF2">
    <property type="entry name" value="CENTROSOMAL PROTEIN OF 97 KDA"/>
    <property type="match status" value="1"/>
</dbReference>
<dbReference type="AlphaFoldDB" id="A0A922IK71"/>
<dbReference type="SUPFAM" id="SSF52075">
    <property type="entry name" value="Outer arm dynein light chain 1"/>
    <property type="match status" value="2"/>
</dbReference>
<keyword evidence="4" id="KW-0808">Transferase</keyword>
<dbReference type="KEGG" id="shx:MS3_00000593"/>
<evidence type="ECO:0000256" key="1">
    <source>
        <dbReference type="ARBA" id="ARBA00022614"/>
    </source>
</evidence>
<reference evidence="4" key="2">
    <citation type="journal article" date="2019" name="Gigascience">
        <title>High-quality Schistosoma haematobium genome achieved by single-molecule and long-range sequencing.</title>
        <authorList>
            <person name="Stroehlein A.J."/>
            <person name="Korhonen P.K."/>
            <person name="Chong T.M."/>
            <person name="Lim Y.L."/>
            <person name="Chan K.G."/>
            <person name="Webster B."/>
            <person name="Rollinson D."/>
            <person name="Brindley P.J."/>
            <person name="Gasser R.B."/>
            <person name="Young N.D."/>
        </authorList>
    </citation>
    <scope>NUCLEOTIDE SEQUENCE</scope>
</reference>
<evidence type="ECO:0000313" key="5">
    <source>
        <dbReference type="Proteomes" id="UP000471633"/>
    </source>
</evidence>
<keyword evidence="2" id="KW-0677">Repeat</keyword>
<reference evidence="4" key="3">
    <citation type="submission" date="2021-06" db="EMBL/GenBank/DDBJ databases">
        <title>Chromosome-level genome assembly for S. haematobium.</title>
        <authorList>
            <person name="Stroehlein A.J."/>
        </authorList>
    </citation>
    <scope>NUCLEOTIDE SEQUENCE</scope>
</reference>
<dbReference type="EMBL" id="AMPZ03000006">
    <property type="protein sequence ID" value="KAH9581370.1"/>
    <property type="molecule type" value="Genomic_DNA"/>
</dbReference>
<dbReference type="SMART" id="SM00365">
    <property type="entry name" value="LRR_SD22"/>
    <property type="match status" value="8"/>
</dbReference>
<keyword evidence="4" id="KW-0418">Kinase</keyword>
<dbReference type="InterPro" id="IPR050576">
    <property type="entry name" value="Cilia_flagella_integrity"/>
</dbReference>
<dbReference type="InterPro" id="IPR003591">
    <property type="entry name" value="Leu-rich_rpt_typical-subtyp"/>
</dbReference>
<keyword evidence="5" id="KW-1185">Reference proteome</keyword>
<dbReference type="Proteomes" id="UP000471633">
    <property type="component" value="Unassembled WGS sequence"/>
</dbReference>
<evidence type="ECO:0000313" key="4">
    <source>
        <dbReference type="EMBL" id="KAH9581370.1"/>
    </source>
</evidence>
<sequence length="1113" mass="125108">MYKLLGRGFQDLPTFIGPNGEITLNIARSGIETIDTLPVNINVLILDHNYIRRLENLSTLCDLQQLSVADNKLLQMHGVAGLINLTILNLPNNGIVTMDGLAKLTNLRWLNLSGNKLKVIEQLDTNLNLKHLDLSDNYIYELQNLSHLKKLRTLLLHCNHISTLHDVSKNLPKSLEILSLASNMVSNILEVQELSCLPMLSQFSLGNNPCIESFANNYRLFVLGWLSNLRILDGTRITKEDIEKANCFISGIKSPLFVQPLSQSERSKFNEDTDKGIVNRNTELITQEAVNHNFPRNHHSRSISSCTRFSTELNQNFSCDDVFSHSVSSISSKPCSGELTSAMNNFCSNEDRNHVFQSFSPSVITTTNSTPSNYSPNNNSMISSILNNGNIHLNQIKCNNKSTCTEGVNMSSLSYSSSLANPKLSINNNNDNNKSLFIAHETSSYSMTNPQPLLKISTNSPRQVLPEIKEGLFKTKLIDEKCRMNSYCNDQLITSSNNLLSSDSVYLPLSNTTNNIEETFETEYKAKSPSNAVHCTISDVNNWQSIDKKSLKLSPSDSLLSSGNFIPLHQSMCLQSPKLSHSLKNSLHSINSNENIKFEALGLINGVHLIHDGEENEEGDNNDDINEEEDDVITETTVQSSRFAEHIDKPNNDEQFKEDNIITLNNNNNKNNNSNNDDNNIDNNDNSNNNIDEKDILVKGVLDDMDLTCLINLKHKISTQSMKVHNSITKDQENEIFDNIKQQSAQSAEVNEDSKLAVNTDVNDDNHVESNSVAATDRYNVTTTVLDNPLINPVNKFSHNSNPITLSSTSSMTTSLSNYCPTCGNQTKLLQDHVIFLQKQLQTQCKSNEAESKLNQLHSNSIQFLLKEVEELKAWKESISLKLTNSTYKSIEFSSNYTQTDIQDNYHDQRQELIMEHTLNNVYLLNTKNSDDSNNLNCVQLSNNMIEHMENDNELKNNSNSHLSKIIVQFNGTKEEQNEKFSYELSKFNEYEEDKTLSSFAKMSNTELSQISEQHHTLHYDNRNFDKNENNNGIVLMNNILQRSSYGNTSKILGTHRDIESNTTVTDSYDLEDFSDLELVRQAALQAMNLDSTSIDASLHSNSSLSIVTSSIS</sequence>
<dbReference type="SMART" id="SM00369">
    <property type="entry name" value="LRR_TYP"/>
    <property type="match status" value="2"/>
</dbReference>
<keyword evidence="1" id="KW-0433">Leucine-rich repeat</keyword>
<gene>
    <name evidence="4" type="primary">TK2_1</name>
    <name evidence="4" type="ORF">MS3_00000593</name>
</gene>
<protein>
    <submittedName>
        <fullName evidence="4">Thymidine kinase 2, mitochondrial</fullName>
    </submittedName>
</protein>
<dbReference type="GO" id="GO:0016301">
    <property type="term" value="F:kinase activity"/>
    <property type="evidence" value="ECO:0007669"/>
    <property type="project" value="UniProtKB-KW"/>
</dbReference>
<organism evidence="4 5">
    <name type="scientific">Schistosoma haematobium</name>
    <name type="common">Blood fluke</name>
    <dbReference type="NCBI Taxonomy" id="6185"/>
    <lineage>
        <taxon>Eukaryota</taxon>
        <taxon>Metazoa</taxon>
        <taxon>Spiralia</taxon>
        <taxon>Lophotrochozoa</taxon>
        <taxon>Platyhelminthes</taxon>
        <taxon>Trematoda</taxon>
        <taxon>Digenea</taxon>
        <taxon>Strigeidida</taxon>
        <taxon>Schistosomatoidea</taxon>
        <taxon>Schistosomatidae</taxon>
        <taxon>Schistosoma</taxon>
    </lineage>
</organism>
<dbReference type="GeneID" id="24589551"/>
<reference evidence="4" key="1">
    <citation type="journal article" date="2012" name="Nat. Genet.">
        <title>Whole-genome sequence of Schistosoma haematobium.</title>
        <authorList>
            <person name="Young N.D."/>
            <person name="Jex A.R."/>
            <person name="Li B."/>
            <person name="Liu S."/>
            <person name="Yang L."/>
            <person name="Xiong Z."/>
            <person name="Li Y."/>
            <person name="Cantacessi C."/>
            <person name="Hall R.S."/>
            <person name="Xu X."/>
            <person name="Chen F."/>
            <person name="Wu X."/>
            <person name="Zerlotini A."/>
            <person name="Oliveira G."/>
            <person name="Hofmann A."/>
            <person name="Zhang G."/>
            <person name="Fang X."/>
            <person name="Kang Y."/>
            <person name="Campbell B.E."/>
            <person name="Loukas A."/>
            <person name="Ranganathan S."/>
            <person name="Rollinson D."/>
            <person name="Rinaldi G."/>
            <person name="Brindley P.J."/>
            <person name="Yang H."/>
            <person name="Wang J."/>
            <person name="Wang J."/>
            <person name="Gasser R.B."/>
        </authorList>
    </citation>
    <scope>NUCLEOTIDE SEQUENCE</scope>
</reference>
<accession>A0A922IK71</accession>
<dbReference type="InterPro" id="IPR032675">
    <property type="entry name" value="LRR_dom_sf"/>
</dbReference>
<comment type="caution">
    <text evidence="4">The sequence shown here is derived from an EMBL/GenBank/DDBJ whole genome shotgun (WGS) entry which is preliminary data.</text>
</comment>
<dbReference type="PANTHER" id="PTHR45973">
    <property type="entry name" value="PROTEIN PHOSPHATASE 1 REGULATORY SUBUNIT SDS22-RELATED"/>
    <property type="match status" value="1"/>
</dbReference>
<dbReference type="RefSeq" id="XP_051065487.1">
    <property type="nucleotide sequence ID" value="XM_051208301.1"/>
</dbReference>
<feature type="region of interest" description="Disordered" evidence="3">
    <location>
        <begin position="663"/>
        <end position="689"/>
    </location>
</feature>
<dbReference type="PROSITE" id="PS51450">
    <property type="entry name" value="LRR"/>
    <property type="match status" value="7"/>
</dbReference>
<proteinExistence type="predicted"/>
<reference evidence="4" key="4">
    <citation type="journal article" date="2022" name="PLoS Pathog.">
        <title>Chromosome-level genome of Schistosoma haematobium underpins genome-wide explorations of molecular variation.</title>
        <authorList>
            <person name="Stroehlein A.J."/>
            <person name="Korhonen P.K."/>
            <person name="Lee V.V."/>
            <person name="Ralph S.A."/>
            <person name="Mentink-Kane M."/>
            <person name="You H."/>
            <person name="McManus D.P."/>
            <person name="Tchuente L.T."/>
            <person name="Stothard J.R."/>
            <person name="Kaur P."/>
            <person name="Dudchenko O."/>
            <person name="Aiden E.L."/>
            <person name="Yang B."/>
            <person name="Yang H."/>
            <person name="Emery A.M."/>
            <person name="Webster B.L."/>
            <person name="Brindley P.J."/>
            <person name="Rollinson D."/>
            <person name="Chang B.C.H."/>
            <person name="Gasser R.B."/>
            <person name="Young N.D."/>
        </authorList>
    </citation>
    <scope>NUCLEOTIDE SEQUENCE</scope>
</reference>
<name>A0A922IK71_SCHHA</name>
<dbReference type="Pfam" id="PF14580">
    <property type="entry name" value="LRR_9"/>
    <property type="match status" value="1"/>
</dbReference>
<dbReference type="InterPro" id="IPR001611">
    <property type="entry name" value="Leu-rich_rpt"/>
</dbReference>
<evidence type="ECO:0000256" key="3">
    <source>
        <dbReference type="SAM" id="MobiDB-lite"/>
    </source>
</evidence>
<evidence type="ECO:0000256" key="2">
    <source>
        <dbReference type="ARBA" id="ARBA00022737"/>
    </source>
</evidence>
<dbReference type="Gene3D" id="3.80.10.10">
    <property type="entry name" value="Ribonuclease Inhibitor"/>
    <property type="match status" value="2"/>
</dbReference>
<dbReference type="CTD" id="24589551"/>